<proteinExistence type="predicted"/>
<dbReference type="Proteomes" id="UP001187531">
    <property type="component" value="Unassembled WGS sequence"/>
</dbReference>
<reference evidence="1" key="1">
    <citation type="submission" date="2023-07" db="EMBL/GenBank/DDBJ databases">
        <title>Chromosome-level genome assembly of Artemia franciscana.</title>
        <authorList>
            <person name="Jo E."/>
        </authorList>
    </citation>
    <scope>NUCLEOTIDE SEQUENCE</scope>
    <source>
        <tissue evidence="1">Whole body</tissue>
    </source>
</reference>
<protein>
    <submittedName>
        <fullName evidence="1">Uncharacterized protein</fullName>
    </submittedName>
</protein>
<sequence length="73" mass="8069">MGMMETHITGVDICTHVAKGSSRDLNSGCENESEEELKNTGKIQIVERTTSFPDIKASPAFDFALDKESYDLE</sequence>
<name>A0AA88H9J3_ARTSF</name>
<organism evidence="1 2">
    <name type="scientific">Artemia franciscana</name>
    <name type="common">Brine shrimp</name>
    <name type="synonym">Artemia sanfranciscana</name>
    <dbReference type="NCBI Taxonomy" id="6661"/>
    <lineage>
        <taxon>Eukaryota</taxon>
        <taxon>Metazoa</taxon>
        <taxon>Ecdysozoa</taxon>
        <taxon>Arthropoda</taxon>
        <taxon>Crustacea</taxon>
        <taxon>Branchiopoda</taxon>
        <taxon>Anostraca</taxon>
        <taxon>Artemiidae</taxon>
        <taxon>Artemia</taxon>
    </lineage>
</organism>
<dbReference type="EMBL" id="JAVRJZ010005202">
    <property type="protein sequence ID" value="KAK2701377.1"/>
    <property type="molecule type" value="Genomic_DNA"/>
</dbReference>
<evidence type="ECO:0000313" key="1">
    <source>
        <dbReference type="EMBL" id="KAK2701377.1"/>
    </source>
</evidence>
<gene>
    <name evidence="1" type="ORF">QYM36_019966</name>
</gene>
<accession>A0AA88H9J3</accession>
<evidence type="ECO:0000313" key="2">
    <source>
        <dbReference type="Proteomes" id="UP001187531"/>
    </source>
</evidence>
<keyword evidence="2" id="KW-1185">Reference proteome</keyword>
<comment type="caution">
    <text evidence="1">The sequence shown here is derived from an EMBL/GenBank/DDBJ whole genome shotgun (WGS) entry which is preliminary data.</text>
</comment>
<dbReference type="AlphaFoldDB" id="A0AA88H9J3"/>